<dbReference type="Pfam" id="PF20833">
    <property type="entry name" value="RNase_E_G_Thio"/>
    <property type="match status" value="1"/>
</dbReference>
<sequence length="97" mass="11123">RDSLSRIQTTTCPYCEGEGRIKAPMTVLYEACREIRRVAGKLNGKREIICTVAPVVAELIFDEESGYIDFLEDELDVTIVVKTDYKQHQERFIIEPV</sequence>
<name>A0A3B1C784_9ZZZZ</name>
<proteinExistence type="predicted"/>
<evidence type="ECO:0000259" key="1">
    <source>
        <dbReference type="Pfam" id="PF20833"/>
    </source>
</evidence>
<dbReference type="InterPro" id="IPR048583">
    <property type="entry name" value="RNase_E_G_thioredoxin-like"/>
</dbReference>
<protein>
    <recommendedName>
        <fullName evidence="1">RNase E/G thioredoxin-like domain-containing protein</fullName>
    </recommendedName>
</protein>
<gene>
    <name evidence="2" type="ORF">MNBD_NITROSPINAE04-485</name>
</gene>
<organism evidence="2">
    <name type="scientific">hydrothermal vent metagenome</name>
    <dbReference type="NCBI Taxonomy" id="652676"/>
    <lineage>
        <taxon>unclassified sequences</taxon>
        <taxon>metagenomes</taxon>
        <taxon>ecological metagenomes</taxon>
    </lineage>
</organism>
<evidence type="ECO:0000313" key="2">
    <source>
        <dbReference type="EMBL" id="VAX20523.1"/>
    </source>
</evidence>
<feature type="domain" description="RNase E/G thioredoxin-like" evidence="1">
    <location>
        <begin position="11"/>
        <end position="95"/>
    </location>
</feature>
<reference evidence="2" key="1">
    <citation type="submission" date="2018-06" db="EMBL/GenBank/DDBJ databases">
        <authorList>
            <person name="Zhirakovskaya E."/>
        </authorList>
    </citation>
    <scope>NUCLEOTIDE SEQUENCE</scope>
</reference>
<dbReference type="AlphaFoldDB" id="A0A3B1C784"/>
<dbReference type="EMBL" id="UOGA01000179">
    <property type="protein sequence ID" value="VAX20523.1"/>
    <property type="molecule type" value="Genomic_DNA"/>
</dbReference>
<accession>A0A3B1C784</accession>
<feature type="non-terminal residue" evidence="2">
    <location>
        <position position="1"/>
    </location>
</feature>
<dbReference type="Gene3D" id="3.40.1260.20">
    <property type="entry name" value="Ribonuclease E, catalytic domain"/>
    <property type="match status" value="1"/>
</dbReference>